<name>A0A7D7QKW5_9NOSO</name>
<reference evidence="2" key="1">
    <citation type="submission" date="2020-06" db="EMBL/GenBank/DDBJ databases">
        <title>Nostoc edaphicum CCNP1411 genome.</title>
        <authorList>
            <person name="Fidor A."/>
            <person name="Grabski M."/>
            <person name="Gawor J."/>
            <person name="Gromadka R."/>
            <person name="Wegrzyn G."/>
            <person name="Mazur-Marzec H."/>
        </authorList>
    </citation>
    <scope>NUCLEOTIDE SEQUENCE [LARGE SCALE GENOMIC DNA]</scope>
    <source>
        <strain evidence="2">CCNP1411</strain>
    </source>
</reference>
<gene>
    <name evidence="1" type="ORF">HUN01_07475</name>
</gene>
<keyword evidence="2" id="KW-1185">Reference proteome</keyword>
<protein>
    <submittedName>
        <fullName evidence="1">Uncharacterized protein</fullName>
    </submittedName>
</protein>
<dbReference type="RefSeq" id="WP_181930738.1">
    <property type="nucleotide sequence ID" value="NZ_CP054698.1"/>
</dbReference>
<evidence type="ECO:0000313" key="2">
    <source>
        <dbReference type="Proteomes" id="UP000514713"/>
    </source>
</evidence>
<accession>A0A7D7QKW5</accession>
<dbReference type="AlphaFoldDB" id="A0A7D7QKW5"/>
<organism evidence="1 2">
    <name type="scientific">Nostoc edaphicum CCNP1411</name>
    <dbReference type="NCBI Taxonomy" id="1472755"/>
    <lineage>
        <taxon>Bacteria</taxon>
        <taxon>Bacillati</taxon>
        <taxon>Cyanobacteriota</taxon>
        <taxon>Cyanophyceae</taxon>
        <taxon>Nostocales</taxon>
        <taxon>Nostocaceae</taxon>
        <taxon>Nostoc</taxon>
    </lineage>
</organism>
<proteinExistence type="predicted"/>
<evidence type="ECO:0000313" key="1">
    <source>
        <dbReference type="EMBL" id="QMS87425.1"/>
    </source>
</evidence>
<dbReference type="Proteomes" id="UP000514713">
    <property type="component" value="Chromosome"/>
</dbReference>
<dbReference type="EMBL" id="CP054698">
    <property type="protein sequence ID" value="QMS87425.1"/>
    <property type="molecule type" value="Genomic_DNA"/>
</dbReference>
<sequence length="457" mass="51583">MFLDTFRKISVRQIPSLKNKSISLKSTQDSVLNSDIKAVKNCREWIISKTKNTFDNTRILGVVAAANKADSFLPYTIPKIIQQIADMGMKADIIIGLNHGFECPKVIEYLNLLPNVQITHLYTEPKPENNISAKIFDNVKCIGEPYFLDNISPESSQHRIFIIHQKVSLHSSGKIRVLGDIYGSLLLKSIEKGWTPPEFIVTFDAETQFLLETKSQAIESNLDTNSLMLIVNELKKSPQIDIVSTRNKFVVYQKSTLDNMEILSPDYSQEVPPIQFFLNVVHGRFSGYKWNPGGGIVARTDAIISLLVIISERYPGIRVEDVHLSILAHHAGFSSDILLKVISINRCPKIGEMTTNSSLKSAWMEQIYRWNSGCKGLELCYGKHNISPIVDDGFPWFTITKSLDFLRVLIGHRKINLSTIIKNVNFLAIALITSRQIRRKSSHNPDILQGPTAKAFW</sequence>
<dbReference type="KEGG" id="ned:HUN01_07475"/>